<reference evidence="4" key="1">
    <citation type="journal article" date="2018" name="Gigascience">
        <title>Genome assembly of the Pink Ipe (Handroanthus impetiginosus, Bignoniaceae), a highly valued, ecologically keystone Neotropical timber forest tree.</title>
        <authorList>
            <person name="Silva-Junior O.B."/>
            <person name="Grattapaglia D."/>
            <person name="Novaes E."/>
            <person name="Collevatti R.G."/>
        </authorList>
    </citation>
    <scope>NUCLEOTIDE SEQUENCE [LARGE SCALE GENOMIC DNA]</scope>
    <source>
        <strain evidence="4">cv. UFG-1</strain>
    </source>
</reference>
<dbReference type="OrthoDB" id="1899142at2759"/>
<gene>
    <name evidence="3" type="ORF">CDL12_11807</name>
</gene>
<feature type="region of interest" description="Disordered" evidence="1">
    <location>
        <begin position="1"/>
        <end position="28"/>
    </location>
</feature>
<dbReference type="PANTHER" id="PTHR34188">
    <property type="entry name" value="OS01G0299500 PROTEIN"/>
    <property type="match status" value="1"/>
</dbReference>
<feature type="region of interest" description="Disordered" evidence="1">
    <location>
        <begin position="100"/>
        <end position="119"/>
    </location>
</feature>
<evidence type="ECO:0000256" key="2">
    <source>
        <dbReference type="SAM" id="Phobius"/>
    </source>
</evidence>
<dbReference type="EMBL" id="NKXS01002052">
    <property type="protein sequence ID" value="PIN15564.1"/>
    <property type="molecule type" value="Genomic_DNA"/>
</dbReference>
<feature type="transmembrane region" description="Helical" evidence="2">
    <location>
        <begin position="154"/>
        <end position="178"/>
    </location>
</feature>
<dbReference type="STRING" id="429701.A0A2G9HDH8"/>
<dbReference type="AlphaFoldDB" id="A0A2G9HDH8"/>
<keyword evidence="4" id="KW-1185">Reference proteome</keyword>
<organism evidence="3 4">
    <name type="scientific">Handroanthus impetiginosus</name>
    <dbReference type="NCBI Taxonomy" id="429701"/>
    <lineage>
        <taxon>Eukaryota</taxon>
        <taxon>Viridiplantae</taxon>
        <taxon>Streptophyta</taxon>
        <taxon>Embryophyta</taxon>
        <taxon>Tracheophyta</taxon>
        <taxon>Spermatophyta</taxon>
        <taxon>Magnoliopsida</taxon>
        <taxon>eudicotyledons</taxon>
        <taxon>Gunneridae</taxon>
        <taxon>Pentapetalae</taxon>
        <taxon>asterids</taxon>
        <taxon>lamiids</taxon>
        <taxon>Lamiales</taxon>
        <taxon>Bignoniaceae</taxon>
        <taxon>Crescentiina</taxon>
        <taxon>Tabebuia alliance</taxon>
        <taxon>Handroanthus</taxon>
    </lineage>
</organism>
<dbReference type="PANTHER" id="PTHR34188:SF5">
    <property type="entry name" value="OS05G0131900 PROTEIN"/>
    <property type="match status" value="1"/>
</dbReference>
<accession>A0A2G9HDH8</accession>
<dbReference type="Proteomes" id="UP000231279">
    <property type="component" value="Unassembled WGS sequence"/>
</dbReference>
<name>A0A2G9HDH8_9LAMI</name>
<protein>
    <recommendedName>
        <fullName evidence="5">Transmembrane protein</fullName>
    </recommendedName>
</protein>
<evidence type="ECO:0008006" key="5">
    <source>
        <dbReference type="Google" id="ProtNLM"/>
    </source>
</evidence>
<evidence type="ECO:0000256" key="1">
    <source>
        <dbReference type="SAM" id="MobiDB-lite"/>
    </source>
</evidence>
<keyword evidence="2" id="KW-0472">Membrane</keyword>
<keyword evidence="2" id="KW-1133">Transmembrane helix</keyword>
<evidence type="ECO:0000313" key="3">
    <source>
        <dbReference type="EMBL" id="PIN15564.1"/>
    </source>
</evidence>
<keyword evidence="2" id="KW-0812">Transmembrane</keyword>
<sequence>MEYSNSKGVEAIKDIESGDASHDAHSKRDTNLVNKWEKVKKFVGGILGFNGLSKSEPFSGGSVECPNETMELLIDKNPGGRKNHGLLPVDKDHDKEIKKVGKVKKAPKPPRPPRGPSLDAADMRLVKEISKISMKKRERIERIKALKKTKAAKLSYSSSGSTISAMIVTILFFLVLILQGLGSSTSSNLTISEAPQPAPETTGLTPIQFYKTVLSDDGAAPSFVPPKSKE</sequence>
<comment type="caution">
    <text evidence="3">The sequence shown here is derived from an EMBL/GenBank/DDBJ whole genome shotgun (WGS) entry which is preliminary data.</text>
</comment>
<proteinExistence type="predicted"/>
<evidence type="ECO:0000313" key="4">
    <source>
        <dbReference type="Proteomes" id="UP000231279"/>
    </source>
</evidence>
<feature type="compositionally biased region" description="Basic and acidic residues" evidence="1">
    <location>
        <begin position="10"/>
        <end position="28"/>
    </location>
</feature>